<dbReference type="EMBL" id="LUCM01011376">
    <property type="protein sequence ID" value="KAA0184063.1"/>
    <property type="molecule type" value="Genomic_DNA"/>
</dbReference>
<reference evidence="21" key="1">
    <citation type="submission" date="2019-05" db="EMBL/GenBank/DDBJ databases">
        <title>Annotation for the trematode Fasciolopsis buski.</title>
        <authorList>
            <person name="Choi Y.-J."/>
        </authorList>
    </citation>
    <scope>NUCLEOTIDE SEQUENCE</scope>
    <source>
        <strain evidence="21">HT</strain>
        <tissue evidence="21">Whole worm</tissue>
    </source>
</reference>
<feature type="domain" description="Mre11 DNA-binding" evidence="20">
    <location>
        <begin position="294"/>
        <end position="510"/>
    </location>
</feature>
<evidence type="ECO:0000256" key="10">
    <source>
        <dbReference type="ARBA" id="ARBA00022801"/>
    </source>
</evidence>
<dbReference type="PANTHER" id="PTHR10139:SF1">
    <property type="entry name" value="DOUBLE-STRAND BREAK REPAIR PROTEIN MRE11"/>
    <property type="match status" value="1"/>
</dbReference>
<dbReference type="OrthoDB" id="30417at2759"/>
<evidence type="ECO:0000256" key="8">
    <source>
        <dbReference type="ARBA" id="ARBA00022759"/>
    </source>
</evidence>
<proteinExistence type="inferred from homology"/>
<comment type="similarity">
    <text evidence="4 16 18">Belongs to the MRE11/RAD32 family.</text>
</comment>
<dbReference type="InterPro" id="IPR029052">
    <property type="entry name" value="Metallo-depent_PP-like"/>
</dbReference>
<feature type="region of interest" description="Disordered" evidence="19">
    <location>
        <begin position="555"/>
        <end position="586"/>
    </location>
</feature>
<dbReference type="GO" id="GO:0000014">
    <property type="term" value="F:single-stranded DNA endodeoxyribonuclease activity"/>
    <property type="evidence" value="ECO:0007669"/>
    <property type="project" value="TreeGrafter"/>
</dbReference>
<evidence type="ECO:0000256" key="13">
    <source>
        <dbReference type="ARBA" id="ARBA00023211"/>
    </source>
</evidence>
<dbReference type="GO" id="GO:0097552">
    <property type="term" value="P:mitochondrial double-strand break repair via homologous recombination"/>
    <property type="evidence" value="ECO:0007669"/>
    <property type="project" value="TreeGrafter"/>
</dbReference>
<dbReference type="SUPFAM" id="SSF56300">
    <property type="entry name" value="Metallo-dependent phosphatases"/>
    <property type="match status" value="1"/>
</dbReference>
<evidence type="ECO:0000256" key="6">
    <source>
        <dbReference type="ARBA" id="ARBA00022722"/>
    </source>
</evidence>
<dbReference type="GO" id="GO:0035861">
    <property type="term" value="C:site of double-strand break"/>
    <property type="evidence" value="ECO:0007669"/>
    <property type="project" value="TreeGrafter"/>
</dbReference>
<dbReference type="GO" id="GO:0030870">
    <property type="term" value="C:Mre11 complex"/>
    <property type="evidence" value="ECO:0007669"/>
    <property type="project" value="UniProtKB-UniRule"/>
</dbReference>
<evidence type="ECO:0000256" key="17">
    <source>
        <dbReference type="PIRSR" id="PIRSR000882-1"/>
    </source>
</evidence>
<evidence type="ECO:0000256" key="18">
    <source>
        <dbReference type="RuleBase" id="RU003447"/>
    </source>
</evidence>
<dbReference type="Proteomes" id="UP000728185">
    <property type="component" value="Unassembled WGS sequence"/>
</dbReference>
<dbReference type="AlphaFoldDB" id="A0A8E0RNQ8"/>
<feature type="region of interest" description="Disordered" evidence="19">
    <location>
        <begin position="348"/>
        <end position="379"/>
    </location>
</feature>
<name>A0A8E0RNQ8_9TREM</name>
<keyword evidence="13 16" id="KW-0464">Manganese</keyword>
<dbReference type="InterPro" id="IPR004843">
    <property type="entry name" value="Calcineurin-like_PHP"/>
</dbReference>
<dbReference type="GO" id="GO:0008296">
    <property type="term" value="F:3'-5'-DNA exonuclease activity"/>
    <property type="evidence" value="ECO:0007669"/>
    <property type="project" value="InterPro"/>
</dbReference>
<keyword evidence="15 16" id="KW-0469">Meiosis</keyword>
<keyword evidence="22" id="KW-1185">Reference proteome</keyword>
<sequence>MGDKDSDDSENTFRILVSTDNHLGYAERDAIRGQDSCRTFEEILYLAQKNNVDFIFFAGDIFHESRPSLRILHEAIRLLRTYCLGTKPARFELLSDPVTVFSNTAFPEANYLSPYLNVSIPVFTIHGNHDDPSGPGGLCAADLLHSAGLVNLIGKTASVERIEIRPLLMRKGSTHLAIYGLGAMREERVHRLFANSQVTFFRPTEEADQWFSMCALHQNRVRHGPTSYLPENYLPDFLDLVIWGHEHECRIDAEWNTARNFYVVQPGSSVATSLSEGEACEKAVALLEVRGKEFKVTRLPLRTVRPLIFEDIALEDELSKTSAIALDLAKQVETVCVRLVESCIRRAEAKSAPNTSDPSQPDSVNENGDEAETNPHFTTPVEPLIRIRLDLSGGFEAFSMLRFGQRFIGRVANPKDLITFNRNREQRAAAQVRRALKSGMDEQEEPDPATLQDAKKIGLDVGEIEHLIRHYLGGPAAAKAGSDLTSLANDVPTGLDVFTPLELGKGLRRFVDQDSRDAVQTIVDAILMRTIKHLRVRQTTEDLIIPDIQSFSRSRLVHGDSEDDDDGEKEPIIDNNRREKKSNQPGAVLAAKVNAITNSSSVVSGRKRAKPSGQSTNNANWSSDDDHDSKASSESVSGGLRKTGRAKRSKISTDHLDTDVESDRSKSEEDDNLAMTIESDDSPPAKLATSRTRGSTRSRAGRRPGRARGGRSGII</sequence>
<feature type="region of interest" description="Disordered" evidence="19">
    <location>
        <begin position="599"/>
        <end position="715"/>
    </location>
</feature>
<comment type="subcellular location">
    <subcellularLocation>
        <location evidence="3">Chromosome</location>
    </subcellularLocation>
    <subcellularLocation>
        <location evidence="2 16">Nucleus</location>
    </subcellularLocation>
</comment>
<feature type="compositionally biased region" description="Basic residues" evidence="19">
    <location>
        <begin position="694"/>
        <end position="709"/>
    </location>
</feature>
<comment type="function">
    <text evidence="16">Core component of the MRN complex, which plays a central role in double-strand break (DSB) repair, DNA recombination, maintenance of telomere integrity and meiosis. The MRN complex is involved in the repair of DNA double-strand breaks (DSBs) via homologous recombination (HR), an error-free mechanism which primarily occurs during S and G2 phases. The complex (1) mediates the end resection of damaged DNA, which generates proper single-stranded DNA, a key initial steps in HR, and is (2) required for the recruitment of other repair factors and efficient activation of ATM and ATR upon DNA damage. Within the MRN complex, MRE11 possesses both single-strand endonuclease activity and double-strand-specific 3'-5' exonuclease activity. MRE11 first endonucleolytically cleaves the 5' strand at DNA DSB ends to prevent non-homologous end joining (NHEJ) and licence HR. It then generates a single-stranded DNA gap via 3' to 5' exonucleolytic degradation, which is required for single-strand invasion and recombination.</text>
</comment>
<organism evidence="21 22">
    <name type="scientific">Fasciolopsis buskii</name>
    <dbReference type="NCBI Taxonomy" id="27845"/>
    <lineage>
        <taxon>Eukaryota</taxon>
        <taxon>Metazoa</taxon>
        <taxon>Spiralia</taxon>
        <taxon>Lophotrochozoa</taxon>
        <taxon>Platyhelminthes</taxon>
        <taxon>Trematoda</taxon>
        <taxon>Digenea</taxon>
        <taxon>Plagiorchiida</taxon>
        <taxon>Echinostomata</taxon>
        <taxon>Echinostomatoidea</taxon>
        <taxon>Fasciolidae</taxon>
        <taxon>Fasciolopsis</taxon>
    </lineage>
</organism>
<dbReference type="GO" id="GO:0006303">
    <property type="term" value="P:double-strand break repair via nonhomologous end joining"/>
    <property type="evidence" value="ECO:0007669"/>
    <property type="project" value="TreeGrafter"/>
</dbReference>
<dbReference type="PIRSF" id="PIRSF000882">
    <property type="entry name" value="DSB_repair_MRE11"/>
    <property type="match status" value="1"/>
</dbReference>
<dbReference type="Pfam" id="PF00149">
    <property type="entry name" value="Metallophos"/>
    <property type="match status" value="1"/>
</dbReference>
<dbReference type="Pfam" id="PF04152">
    <property type="entry name" value="Mre11_DNA_bind"/>
    <property type="match status" value="1"/>
</dbReference>
<evidence type="ECO:0000256" key="9">
    <source>
        <dbReference type="ARBA" id="ARBA00022763"/>
    </source>
</evidence>
<keyword evidence="12 16" id="KW-0234">DNA repair</keyword>
<evidence type="ECO:0000256" key="7">
    <source>
        <dbReference type="ARBA" id="ARBA00022723"/>
    </source>
</evidence>
<keyword evidence="5" id="KW-0158">Chromosome</keyword>
<dbReference type="GO" id="GO:0030145">
    <property type="term" value="F:manganese ion binding"/>
    <property type="evidence" value="ECO:0007669"/>
    <property type="project" value="UniProtKB-UniRule"/>
</dbReference>
<dbReference type="Gene3D" id="3.30.110.110">
    <property type="entry name" value="Mre11, capping domain"/>
    <property type="match status" value="1"/>
</dbReference>
<evidence type="ECO:0000256" key="4">
    <source>
        <dbReference type="ARBA" id="ARBA00009028"/>
    </source>
</evidence>
<dbReference type="NCBIfam" id="TIGR00583">
    <property type="entry name" value="mre11"/>
    <property type="match status" value="1"/>
</dbReference>
<dbReference type="GO" id="GO:0000724">
    <property type="term" value="P:double-strand break repair via homologous recombination"/>
    <property type="evidence" value="ECO:0007669"/>
    <property type="project" value="TreeGrafter"/>
</dbReference>
<keyword evidence="14 16" id="KW-0539">Nucleus</keyword>
<dbReference type="InterPro" id="IPR007281">
    <property type="entry name" value="Mre11_DNA-bd"/>
</dbReference>
<protein>
    <recommendedName>
        <fullName evidence="16">Double-strand break repair protein</fullName>
    </recommendedName>
</protein>
<evidence type="ECO:0000256" key="12">
    <source>
        <dbReference type="ARBA" id="ARBA00023204"/>
    </source>
</evidence>
<dbReference type="GO" id="GO:0042138">
    <property type="term" value="P:meiotic DNA double-strand break formation"/>
    <property type="evidence" value="ECO:0007669"/>
    <property type="project" value="TreeGrafter"/>
</dbReference>
<comment type="caution">
    <text evidence="21">The sequence shown here is derived from an EMBL/GenBank/DDBJ whole genome shotgun (WGS) entry which is preliminary data.</text>
</comment>
<dbReference type="InterPro" id="IPR041796">
    <property type="entry name" value="Mre11_N"/>
</dbReference>
<dbReference type="CDD" id="cd00840">
    <property type="entry name" value="MPP_Mre11_N"/>
    <property type="match status" value="1"/>
</dbReference>
<dbReference type="SMART" id="SM01347">
    <property type="entry name" value="Mre11_DNA_bind"/>
    <property type="match status" value="1"/>
</dbReference>
<evidence type="ECO:0000259" key="20">
    <source>
        <dbReference type="SMART" id="SM01347"/>
    </source>
</evidence>
<feature type="active site" description="Proton donor" evidence="17">
    <location>
        <position position="129"/>
    </location>
</feature>
<comment type="cofactor">
    <cofactor evidence="1 16">
        <name>Mn(2+)</name>
        <dbReference type="ChEBI" id="CHEBI:29035"/>
    </cofactor>
</comment>
<evidence type="ECO:0000256" key="19">
    <source>
        <dbReference type="SAM" id="MobiDB-lite"/>
    </source>
</evidence>
<evidence type="ECO:0000256" key="1">
    <source>
        <dbReference type="ARBA" id="ARBA00001936"/>
    </source>
</evidence>
<dbReference type="PANTHER" id="PTHR10139">
    <property type="entry name" value="DOUBLE-STRAND BREAK REPAIR PROTEIN MRE11"/>
    <property type="match status" value="1"/>
</dbReference>
<evidence type="ECO:0000313" key="22">
    <source>
        <dbReference type="Proteomes" id="UP000728185"/>
    </source>
</evidence>
<gene>
    <name evidence="21" type="ORF">FBUS_00477</name>
</gene>
<keyword evidence="6 16" id="KW-0540">Nuclease</keyword>
<dbReference type="GO" id="GO:0007095">
    <property type="term" value="P:mitotic G2 DNA damage checkpoint signaling"/>
    <property type="evidence" value="ECO:0007669"/>
    <property type="project" value="TreeGrafter"/>
</dbReference>
<evidence type="ECO:0000256" key="3">
    <source>
        <dbReference type="ARBA" id="ARBA00004286"/>
    </source>
</evidence>
<dbReference type="Gene3D" id="3.60.21.10">
    <property type="match status" value="1"/>
</dbReference>
<evidence type="ECO:0000256" key="5">
    <source>
        <dbReference type="ARBA" id="ARBA00022454"/>
    </source>
</evidence>
<keyword evidence="11 16" id="KW-0269">Exonuclease</keyword>
<accession>A0A8E0RNQ8</accession>
<evidence type="ECO:0000256" key="14">
    <source>
        <dbReference type="ARBA" id="ARBA00023242"/>
    </source>
</evidence>
<keyword evidence="7" id="KW-0479">Metal-binding</keyword>
<evidence type="ECO:0000256" key="15">
    <source>
        <dbReference type="ARBA" id="ARBA00023254"/>
    </source>
</evidence>
<keyword evidence="9 16" id="KW-0227">DNA damage</keyword>
<evidence type="ECO:0000313" key="21">
    <source>
        <dbReference type="EMBL" id="KAA0184063.1"/>
    </source>
</evidence>
<evidence type="ECO:0000256" key="2">
    <source>
        <dbReference type="ARBA" id="ARBA00004123"/>
    </source>
</evidence>
<feature type="compositionally biased region" description="Basic and acidic residues" evidence="19">
    <location>
        <begin position="651"/>
        <end position="667"/>
    </location>
</feature>
<evidence type="ECO:0000256" key="11">
    <source>
        <dbReference type="ARBA" id="ARBA00022839"/>
    </source>
</evidence>
<dbReference type="GO" id="GO:0000723">
    <property type="term" value="P:telomere maintenance"/>
    <property type="evidence" value="ECO:0007669"/>
    <property type="project" value="TreeGrafter"/>
</dbReference>
<dbReference type="FunFam" id="3.60.21.10:FF:000011">
    <property type="entry name" value="Double-strand break repair protein"/>
    <property type="match status" value="1"/>
</dbReference>
<dbReference type="InterPro" id="IPR038487">
    <property type="entry name" value="Mre11_capping_dom"/>
</dbReference>
<feature type="compositionally biased region" description="Polar residues" evidence="19">
    <location>
        <begin position="612"/>
        <end position="621"/>
    </location>
</feature>
<dbReference type="InterPro" id="IPR003701">
    <property type="entry name" value="Mre11"/>
</dbReference>
<feature type="compositionally biased region" description="Polar residues" evidence="19">
    <location>
        <begin position="352"/>
        <end position="366"/>
    </location>
</feature>
<evidence type="ECO:0000256" key="16">
    <source>
        <dbReference type="PIRNR" id="PIRNR000882"/>
    </source>
</evidence>
<keyword evidence="10 16" id="KW-0378">Hydrolase</keyword>
<keyword evidence="8 16" id="KW-0255">Endonuclease</keyword>
<dbReference type="GO" id="GO:0031573">
    <property type="term" value="P:mitotic intra-S DNA damage checkpoint signaling"/>
    <property type="evidence" value="ECO:0007669"/>
    <property type="project" value="TreeGrafter"/>
</dbReference>